<protein>
    <recommendedName>
        <fullName evidence="9">Protein kinase domain-containing protein</fullName>
    </recommendedName>
</protein>
<dbReference type="AlphaFoldDB" id="A0A813PI29"/>
<feature type="compositionally biased region" description="Low complexity" evidence="8">
    <location>
        <begin position="172"/>
        <end position="186"/>
    </location>
</feature>
<keyword evidence="5 6" id="KW-0067">ATP-binding</keyword>
<keyword evidence="2" id="KW-0808">Transferase</keyword>
<dbReference type="PANTHER" id="PTHR11584">
    <property type="entry name" value="SERINE/THREONINE PROTEIN KINASE"/>
    <property type="match status" value="1"/>
</dbReference>
<feature type="binding site" evidence="6">
    <location>
        <position position="847"/>
    </location>
    <ligand>
        <name>ATP</name>
        <dbReference type="ChEBI" id="CHEBI:30616"/>
    </ligand>
</feature>
<evidence type="ECO:0000256" key="5">
    <source>
        <dbReference type="ARBA" id="ARBA00022840"/>
    </source>
</evidence>
<feature type="coiled-coil region" evidence="7">
    <location>
        <begin position="600"/>
        <end position="628"/>
    </location>
</feature>
<evidence type="ECO:0000256" key="1">
    <source>
        <dbReference type="ARBA" id="ARBA00022527"/>
    </source>
</evidence>
<keyword evidence="3 6" id="KW-0547">Nucleotide-binding</keyword>
<dbReference type="Gene3D" id="1.10.510.10">
    <property type="entry name" value="Transferase(Phosphotransferase) domain 1"/>
    <property type="match status" value="1"/>
</dbReference>
<evidence type="ECO:0000256" key="6">
    <source>
        <dbReference type="PROSITE-ProRule" id="PRU10141"/>
    </source>
</evidence>
<reference evidence="10" key="1">
    <citation type="submission" date="2021-02" db="EMBL/GenBank/DDBJ databases">
        <authorList>
            <person name="Nowell W R."/>
        </authorList>
    </citation>
    <scope>NUCLEOTIDE SEQUENCE</scope>
    <source>
        <strain evidence="10">Ploen Becks lab</strain>
    </source>
</reference>
<dbReference type="Pfam" id="PF00069">
    <property type="entry name" value="Pkinase"/>
    <property type="match status" value="1"/>
</dbReference>
<dbReference type="SUPFAM" id="SSF56112">
    <property type="entry name" value="Protein kinase-like (PK-like)"/>
    <property type="match status" value="1"/>
</dbReference>
<dbReference type="SMART" id="SM00220">
    <property type="entry name" value="S_TKc"/>
    <property type="match status" value="1"/>
</dbReference>
<feature type="domain" description="Protein kinase" evidence="9">
    <location>
        <begin position="819"/>
        <end position="1082"/>
    </location>
</feature>
<dbReference type="PROSITE" id="PS50011">
    <property type="entry name" value="PROTEIN_KINASE_DOM"/>
    <property type="match status" value="1"/>
</dbReference>
<dbReference type="GO" id="GO:0004674">
    <property type="term" value="F:protein serine/threonine kinase activity"/>
    <property type="evidence" value="ECO:0007669"/>
    <property type="project" value="UniProtKB-KW"/>
</dbReference>
<evidence type="ECO:0000256" key="2">
    <source>
        <dbReference type="ARBA" id="ARBA00022679"/>
    </source>
</evidence>
<feature type="compositionally biased region" description="Polar residues" evidence="8">
    <location>
        <begin position="86"/>
        <end position="105"/>
    </location>
</feature>
<feature type="region of interest" description="Disordered" evidence="8">
    <location>
        <begin position="160"/>
        <end position="206"/>
    </location>
</feature>
<organism evidence="10 11">
    <name type="scientific">Brachionus calyciflorus</name>
    <dbReference type="NCBI Taxonomy" id="104777"/>
    <lineage>
        <taxon>Eukaryota</taxon>
        <taxon>Metazoa</taxon>
        <taxon>Spiralia</taxon>
        <taxon>Gnathifera</taxon>
        <taxon>Rotifera</taxon>
        <taxon>Eurotatoria</taxon>
        <taxon>Monogononta</taxon>
        <taxon>Pseudotrocha</taxon>
        <taxon>Ploima</taxon>
        <taxon>Brachionidae</taxon>
        <taxon>Brachionus</taxon>
    </lineage>
</organism>
<dbReference type="Proteomes" id="UP000663879">
    <property type="component" value="Unassembled WGS sequence"/>
</dbReference>
<feature type="compositionally biased region" description="Polar residues" evidence="8">
    <location>
        <begin position="68"/>
        <end position="79"/>
    </location>
</feature>
<evidence type="ECO:0000313" key="10">
    <source>
        <dbReference type="EMBL" id="CAF0753221.1"/>
    </source>
</evidence>
<dbReference type="PANTHER" id="PTHR11584:SF369">
    <property type="entry name" value="MITOGEN-ACTIVATED PROTEIN KINASE KINASE KINASE 19-RELATED"/>
    <property type="match status" value="1"/>
</dbReference>
<keyword evidence="4" id="KW-0418">Kinase</keyword>
<dbReference type="InterPro" id="IPR000719">
    <property type="entry name" value="Prot_kinase_dom"/>
</dbReference>
<sequence length="1087" mass="123211">MEYDIHTLSYKGKNAQFTTMCLLIVALKDSSGELKIEFFFLSIKADVLEFRECKSPYYNSLNRQSPSLQRNISENNTRKSLPPLESSKSFDSSLNSTTRSVSQLESPRPKDLATELFNASVLNKKKSPDKLVSIGQSIVSHVNIRDLETPVTIDIISESGRHSRQSLDPLTSRESNSRYSSRPSSSVKENLIKKTSLKPKSSQEEKMSNIIENKPISQKSDQLDTIKESLTEALRINVKKLDLNSNSKFLIENKSKQVTSILKKPQNPITKQPIKPPDNLKINTKKSIIENNKPNRSLSTDKKTTLKNSKITSLNNVSKTEPVKIESSRIESKKVHISPIETPSDIFAESFQSTLTNVTCPSRSTLCPSGDIRLEINSSRMNLNEKPLSAKSMTIIGEPKEPVISTMFENYPQPFKAPNFEKQKNNQPKPKSSSYQKKPQKNQIQKVKSAPSKKLPVQNTKKEKNKILISLSNQDIDLNLQKEIDESMFNEYDSAFDYDSDGRASMSSKNTINYLSDNEKEISEIKLDEPISGSLKSKAAQIALNTQPEKKSEIEDENSKEILSSRINKNFVKSFEDRVFAIYTKFDNLLMQQEDNQEKIDLLNCQKAQFSEEIAKELKENINFDEDENNSNYKRLKDLYDMVKQNSDEKRVVEKPPIASRTEKKDGVLNRINSIKSNADIREVFSLVNNDAGKNSFKSIGTNNNTADLTIVPRLSRTFKLPVNFSDKINTLMVSLPKNERNEDNEEDSNIDENFMINSKIKLNNVNKLDSLGNESRHSSESFDSNSLSYHYDLKYKNDRSKSPISLQIESENDFQFRWKRGNLLGKGAFGSVYQAMLNTGEIIAVKQIEMEESDPVKARKEYDSVREEVKILRELEHINIVQFMGTMLVGNVVNIFMELIPGGTIETLLKTFGPFDEDLFKIFTNQIVEGVCYLHSRNVVHRDIKGRNIMLMSSGIVKLIDFGCAKRLRKNQSSNSIKQLLKSLKGTPYWMSPEVIRETGHGSKADIWSLGATVYEMAVGIPPWGELSPISAIYAIGSGETQPPELPEKNSEDARDFVRKCLTRDPEKRPSAADLLDHVFLRLNSH</sequence>
<dbReference type="InterPro" id="IPR008271">
    <property type="entry name" value="Ser/Thr_kinase_AS"/>
</dbReference>
<gene>
    <name evidence="10" type="ORF">OXX778_LOCUS4030</name>
</gene>
<evidence type="ECO:0000313" key="11">
    <source>
        <dbReference type="Proteomes" id="UP000663879"/>
    </source>
</evidence>
<keyword evidence="1" id="KW-0723">Serine/threonine-protein kinase</keyword>
<keyword evidence="7" id="KW-0175">Coiled coil</keyword>
<feature type="region of interest" description="Disordered" evidence="8">
    <location>
        <begin position="414"/>
        <end position="461"/>
    </location>
</feature>
<dbReference type="InterPro" id="IPR017441">
    <property type="entry name" value="Protein_kinase_ATP_BS"/>
</dbReference>
<evidence type="ECO:0000259" key="9">
    <source>
        <dbReference type="PROSITE" id="PS50011"/>
    </source>
</evidence>
<dbReference type="OrthoDB" id="10020384at2759"/>
<evidence type="ECO:0000256" key="3">
    <source>
        <dbReference type="ARBA" id="ARBA00022741"/>
    </source>
</evidence>
<feature type="compositionally biased region" description="Low complexity" evidence="8">
    <location>
        <begin position="427"/>
        <end position="437"/>
    </location>
</feature>
<evidence type="ECO:0000256" key="8">
    <source>
        <dbReference type="SAM" id="MobiDB-lite"/>
    </source>
</evidence>
<dbReference type="InterPro" id="IPR011009">
    <property type="entry name" value="Kinase-like_dom_sf"/>
</dbReference>
<dbReference type="PROSITE" id="PS00108">
    <property type="entry name" value="PROTEIN_KINASE_ST"/>
    <property type="match status" value="1"/>
</dbReference>
<evidence type="ECO:0000256" key="7">
    <source>
        <dbReference type="SAM" id="Coils"/>
    </source>
</evidence>
<dbReference type="PROSITE" id="PS00107">
    <property type="entry name" value="PROTEIN_KINASE_ATP"/>
    <property type="match status" value="1"/>
</dbReference>
<feature type="region of interest" description="Disordered" evidence="8">
    <location>
        <begin position="68"/>
        <end position="108"/>
    </location>
</feature>
<dbReference type="GO" id="GO:0035556">
    <property type="term" value="P:intracellular signal transduction"/>
    <property type="evidence" value="ECO:0007669"/>
    <property type="project" value="UniProtKB-ARBA"/>
</dbReference>
<comment type="caution">
    <text evidence="10">The sequence shown here is derived from an EMBL/GenBank/DDBJ whole genome shotgun (WGS) entry which is preliminary data.</text>
</comment>
<keyword evidence="11" id="KW-1185">Reference proteome</keyword>
<proteinExistence type="predicted"/>
<name>A0A813PI29_9BILA</name>
<dbReference type="FunFam" id="1.10.510.10:FF:000071">
    <property type="entry name" value="Mitogen-activated protein kinase kinase kinase 3 isoform 2"/>
    <property type="match status" value="1"/>
</dbReference>
<accession>A0A813PI29</accession>
<dbReference type="EMBL" id="CAJNOC010000381">
    <property type="protein sequence ID" value="CAF0753221.1"/>
    <property type="molecule type" value="Genomic_DNA"/>
</dbReference>
<dbReference type="GO" id="GO:0005524">
    <property type="term" value="F:ATP binding"/>
    <property type="evidence" value="ECO:0007669"/>
    <property type="project" value="UniProtKB-UniRule"/>
</dbReference>
<evidence type="ECO:0000256" key="4">
    <source>
        <dbReference type="ARBA" id="ARBA00022777"/>
    </source>
</evidence>